<proteinExistence type="predicted"/>
<organism evidence="1 2">
    <name type="scientific">Pistacia atlantica</name>
    <dbReference type="NCBI Taxonomy" id="434234"/>
    <lineage>
        <taxon>Eukaryota</taxon>
        <taxon>Viridiplantae</taxon>
        <taxon>Streptophyta</taxon>
        <taxon>Embryophyta</taxon>
        <taxon>Tracheophyta</taxon>
        <taxon>Spermatophyta</taxon>
        <taxon>Magnoliopsida</taxon>
        <taxon>eudicotyledons</taxon>
        <taxon>Gunneridae</taxon>
        <taxon>Pentapetalae</taxon>
        <taxon>rosids</taxon>
        <taxon>malvids</taxon>
        <taxon>Sapindales</taxon>
        <taxon>Anacardiaceae</taxon>
        <taxon>Pistacia</taxon>
    </lineage>
</organism>
<name>A0ACC1ACB9_9ROSI</name>
<keyword evidence="2" id="KW-1185">Reference proteome</keyword>
<evidence type="ECO:0000313" key="2">
    <source>
        <dbReference type="Proteomes" id="UP001164250"/>
    </source>
</evidence>
<protein>
    <submittedName>
        <fullName evidence="1">Uncharacterized protein</fullName>
    </submittedName>
</protein>
<sequence>MLHNCKVAHVLPRIADCAKNDRNAVLRARCCEYAMLILEHWLDAPEIKRSADLYEDFIRCCVADAMSEVQSIATMCYTLVAKTCPERSCRLFSSFDTVMQRATCFSFSPGPPVFTSPVRPAVVPFWTSPATLQLVAFSSGSSLPTSSPPHFSNRSAELQHQVPDVIEETTPYGESSCVMFSAHKVLKQKKQANVPSLGFGALVSPGREVLPIYVLLSR</sequence>
<evidence type="ECO:0000313" key="1">
    <source>
        <dbReference type="EMBL" id="KAJ0083668.1"/>
    </source>
</evidence>
<accession>A0ACC1ACB9</accession>
<reference evidence="2" key="1">
    <citation type="journal article" date="2023" name="G3 (Bethesda)">
        <title>Genome assembly and association tests identify interacting loci associated with vigor, precocity, and sex in interspecific pistachio rootstocks.</title>
        <authorList>
            <person name="Palmer W."/>
            <person name="Jacygrad E."/>
            <person name="Sagayaradj S."/>
            <person name="Cavanaugh K."/>
            <person name="Han R."/>
            <person name="Bertier L."/>
            <person name="Beede B."/>
            <person name="Kafkas S."/>
            <person name="Golino D."/>
            <person name="Preece J."/>
            <person name="Michelmore R."/>
        </authorList>
    </citation>
    <scope>NUCLEOTIDE SEQUENCE [LARGE SCALE GENOMIC DNA]</scope>
</reference>
<dbReference type="EMBL" id="CM047907">
    <property type="protein sequence ID" value="KAJ0083668.1"/>
    <property type="molecule type" value="Genomic_DNA"/>
</dbReference>
<dbReference type="Proteomes" id="UP001164250">
    <property type="component" value="Chromosome 11"/>
</dbReference>
<comment type="caution">
    <text evidence="1">The sequence shown here is derived from an EMBL/GenBank/DDBJ whole genome shotgun (WGS) entry which is preliminary data.</text>
</comment>
<gene>
    <name evidence="1" type="ORF">Patl1_30197</name>
</gene>